<proteinExistence type="predicted"/>
<accession>A0A381N6S7</accession>
<gene>
    <name evidence="1" type="ORF">METZ01_LOCUS3175</name>
</gene>
<reference evidence="1" key="1">
    <citation type="submission" date="2018-05" db="EMBL/GenBank/DDBJ databases">
        <authorList>
            <person name="Lanie J.A."/>
            <person name="Ng W.-L."/>
            <person name="Kazmierczak K.M."/>
            <person name="Andrzejewski T.M."/>
            <person name="Davidsen T.M."/>
            <person name="Wayne K.J."/>
            <person name="Tettelin H."/>
            <person name="Glass J.I."/>
            <person name="Rusch D."/>
            <person name="Podicherti R."/>
            <person name="Tsui H.-C.T."/>
            <person name="Winkler M.E."/>
        </authorList>
    </citation>
    <scope>NUCLEOTIDE SEQUENCE</scope>
</reference>
<dbReference type="EMBL" id="UINC01000165">
    <property type="protein sequence ID" value="SUZ50321.1"/>
    <property type="molecule type" value="Genomic_DNA"/>
</dbReference>
<protein>
    <submittedName>
        <fullName evidence="1">Uncharacterized protein</fullName>
    </submittedName>
</protein>
<evidence type="ECO:0000313" key="1">
    <source>
        <dbReference type="EMBL" id="SUZ50321.1"/>
    </source>
</evidence>
<sequence>MATAGALVDAGRRLIGSPSLPDNPSRLIVAALLAKDGDGGKCPLD</sequence>
<name>A0A381N6S7_9ZZZZ</name>
<dbReference type="AlphaFoldDB" id="A0A381N6S7"/>
<organism evidence="1">
    <name type="scientific">marine metagenome</name>
    <dbReference type="NCBI Taxonomy" id="408172"/>
    <lineage>
        <taxon>unclassified sequences</taxon>
        <taxon>metagenomes</taxon>
        <taxon>ecological metagenomes</taxon>
    </lineage>
</organism>